<dbReference type="HOGENOM" id="CLU_057502_0_0_2"/>
<gene>
    <name evidence="1" type="ORF">MSMAL_1073</name>
</gene>
<dbReference type="InterPro" id="IPR002838">
    <property type="entry name" value="AIM24"/>
</dbReference>
<proteinExistence type="predicted"/>
<dbReference type="PATRIC" id="fig|1434114.4.peg.1333"/>
<dbReference type="PANTHER" id="PTHR38074">
    <property type="entry name" value="ALTERED INHERITANCE OF MITOCHONDRIA PROTEIN 24, MITOCHONDRIAL"/>
    <property type="match status" value="1"/>
</dbReference>
<sequence>MGCYLLEDFIKSMGERAPGQENFELERDHLLRANLRGAVWTRIGSMVAYTGNIKFTREEALEHGISRKVKISLAGEGVSFIKAEGVGKLFLADRGKKVSILKLENNSICVNFNDILTIEDSISWDIRMIRKLSGITEKEIYNVKLEGTGVFAITTHNEPLVFRVTGERPLFTDPGATVAWTGNMEPEIKSDISLKTIVGRSTGESAQMVFRGEGFVVVQPCEEINSQEKNEKGVSNVNVYT</sequence>
<name>A0A0E3LVU2_METMZ</name>
<reference evidence="1 2" key="1">
    <citation type="submission" date="2014-07" db="EMBL/GenBank/DDBJ databases">
        <title>Methanogenic archaea and the global carbon cycle.</title>
        <authorList>
            <person name="Henriksen J.R."/>
            <person name="Luke J."/>
            <person name="Reinhart S."/>
            <person name="Benedict M.N."/>
            <person name="Youngblut N.D."/>
            <person name="Metcalf M.E."/>
            <person name="Whitaker R.J."/>
            <person name="Metcalf W.W."/>
        </authorList>
    </citation>
    <scope>NUCLEOTIDE SEQUENCE [LARGE SCALE GENOMIC DNA]</scope>
    <source>
        <strain evidence="1 2">LYC</strain>
    </source>
</reference>
<organism evidence="1 2">
    <name type="scientific">Methanosarcina mazei LYC</name>
    <dbReference type="NCBI Taxonomy" id="1434114"/>
    <lineage>
        <taxon>Archaea</taxon>
        <taxon>Methanobacteriati</taxon>
        <taxon>Methanobacteriota</taxon>
        <taxon>Stenosarchaea group</taxon>
        <taxon>Methanomicrobia</taxon>
        <taxon>Methanosarcinales</taxon>
        <taxon>Methanosarcinaceae</taxon>
        <taxon>Methanosarcina</taxon>
    </lineage>
</organism>
<dbReference type="Gene3D" id="3.60.160.10">
    <property type="entry name" value="Mitochondrial biogenesis AIM24"/>
    <property type="match status" value="1"/>
</dbReference>
<accession>A0A0E3LVU2</accession>
<dbReference type="InterPro" id="IPR016031">
    <property type="entry name" value="Trp_RNA-bd_attenuator-like_dom"/>
</dbReference>
<dbReference type="RefSeq" id="WP_011032192.1">
    <property type="nucleotide sequence ID" value="NZ_CP009513.1"/>
</dbReference>
<dbReference type="Proteomes" id="UP000033063">
    <property type="component" value="Chromosome"/>
</dbReference>
<dbReference type="GeneID" id="24877265"/>
<evidence type="ECO:0000313" key="2">
    <source>
        <dbReference type="Proteomes" id="UP000033063"/>
    </source>
</evidence>
<dbReference type="SUPFAM" id="SSF51219">
    <property type="entry name" value="TRAP-like"/>
    <property type="match status" value="1"/>
</dbReference>
<dbReference type="PANTHER" id="PTHR38074:SF1">
    <property type="entry name" value="ALTERED INHERITANCE OF MITOCHONDRIA PROTEIN 24, MITOCHONDRIAL"/>
    <property type="match status" value="1"/>
</dbReference>
<dbReference type="AlphaFoldDB" id="A0A0E3LVU2"/>
<evidence type="ECO:0000313" key="1">
    <source>
        <dbReference type="EMBL" id="AKB67616.1"/>
    </source>
</evidence>
<dbReference type="Pfam" id="PF01987">
    <property type="entry name" value="AIM24"/>
    <property type="match status" value="1"/>
</dbReference>
<dbReference type="EMBL" id="CP009513">
    <property type="protein sequence ID" value="AKB67616.1"/>
    <property type="molecule type" value="Genomic_DNA"/>
</dbReference>
<protein>
    <submittedName>
        <fullName evidence="1">DUF124 domain-containing protein</fullName>
    </submittedName>
</protein>
<dbReference type="InterPro" id="IPR036983">
    <property type="entry name" value="AIM24_sf"/>
</dbReference>